<accession>A0A2M6W660</accession>
<dbReference type="Proteomes" id="UP000231426">
    <property type="component" value="Unassembled WGS sequence"/>
</dbReference>
<evidence type="ECO:0000256" key="1">
    <source>
        <dbReference type="SAM" id="Phobius"/>
    </source>
</evidence>
<keyword evidence="1" id="KW-0812">Transmembrane</keyword>
<feature type="transmembrane region" description="Helical" evidence="1">
    <location>
        <begin position="24"/>
        <end position="52"/>
    </location>
</feature>
<keyword evidence="1" id="KW-1133">Transmembrane helix</keyword>
<comment type="caution">
    <text evidence="2">The sequence shown here is derived from an EMBL/GenBank/DDBJ whole genome shotgun (WGS) entry which is preliminary data.</text>
</comment>
<keyword evidence="1" id="KW-0472">Membrane</keyword>
<evidence type="ECO:0000313" key="3">
    <source>
        <dbReference type="Proteomes" id="UP000231426"/>
    </source>
</evidence>
<gene>
    <name evidence="2" type="ORF">COU29_03355</name>
</gene>
<organism evidence="2 3">
    <name type="scientific">Candidatus Magasanikbacteria bacterium CG10_big_fil_rev_8_21_14_0_10_36_32</name>
    <dbReference type="NCBI Taxonomy" id="1974646"/>
    <lineage>
        <taxon>Bacteria</taxon>
        <taxon>Candidatus Magasanikiibacteriota</taxon>
    </lineage>
</organism>
<reference evidence="3" key="1">
    <citation type="submission" date="2017-09" db="EMBL/GenBank/DDBJ databases">
        <title>Depth-based differentiation of microbial function through sediment-hosted aquifers and enrichment of novel symbionts in the deep terrestrial subsurface.</title>
        <authorList>
            <person name="Probst A.J."/>
            <person name="Ladd B."/>
            <person name="Jarett J.K."/>
            <person name="Geller-Mcgrath D.E."/>
            <person name="Sieber C.M.K."/>
            <person name="Emerson J.B."/>
            <person name="Anantharaman K."/>
            <person name="Thomas B.C."/>
            <person name="Malmstrom R."/>
            <person name="Stieglmeier M."/>
            <person name="Klingl A."/>
            <person name="Woyke T."/>
            <person name="Ryan C.M."/>
            <person name="Banfield J.F."/>
        </authorList>
    </citation>
    <scope>NUCLEOTIDE SEQUENCE [LARGE SCALE GENOMIC DNA]</scope>
</reference>
<name>A0A2M6W660_9BACT</name>
<sequence>MDKDLIKDVQIVEPPMRELTKKKFGFAAACMSSCGFFILIIIGLVVGLKIYIGQGPQRLKTLPESFPQDISLYDEYNVDGITFISGKYKSRSIGIASLIPKIVLSPLFYSLKNEQNTGEQIPSTTKKFNVYNFWRLVTTPVSDNRDTIQIEWRDVQAEPSFLISFYKNKLRDKHFKIETESEGKLFKQFTFSRNDGIDGTVYTQHPENSKKINYAFLIVNIPATTTNQQ</sequence>
<dbReference type="AlphaFoldDB" id="A0A2M6W660"/>
<evidence type="ECO:0000313" key="2">
    <source>
        <dbReference type="EMBL" id="PIT88278.1"/>
    </source>
</evidence>
<dbReference type="EMBL" id="PFBV01000004">
    <property type="protein sequence ID" value="PIT88278.1"/>
    <property type="molecule type" value="Genomic_DNA"/>
</dbReference>
<protein>
    <submittedName>
        <fullName evidence="2">Uncharacterized protein</fullName>
    </submittedName>
</protein>
<proteinExistence type="predicted"/>